<dbReference type="InterPro" id="IPR020922">
    <property type="entry name" value="dITP/XTP_pyrophosphatase"/>
</dbReference>
<protein>
    <recommendedName>
        <fullName evidence="7">dITP/XTP pyrophosphatase</fullName>
        <ecNumber evidence="7">3.6.1.66</ecNumber>
    </recommendedName>
    <alternativeName>
        <fullName evidence="7">Non-canonical purine NTP pyrophosphatase</fullName>
    </alternativeName>
    <alternativeName>
        <fullName evidence="7">Non-standard purine NTP pyrophosphatase</fullName>
    </alternativeName>
    <alternativeName>
        <fullName evidence="7">Nucleoside-triphosphate diphosphatase</fullName>
    </alternativeName>
    <alternativeName>
        <fullName evidence="7">Nucleoside-triphosphate pyrophosphatase</fullName>
        <shortName evidence="7">NTPase</shortName>
    </alternativeName>
</protein>
<dbReference type="NCBIfam" id="TIGR00042">
    <property type="entry name" value="RdgB/HAM1 family non-canonical purine NTP pyrophosphatase"/>
    <property type="match status" value="1"/>
</dbReference>
<feature type="binding site" evidence="7">
    <location>
        <position position="178"/>
    </location>
    <ligand>
        <name>substrate</name>
    </ligand>
</feature>
<dbReference type="InterPro" id="IPR029001">
    <property type="entry name" value="ITPase-like_fam"/>
</dbReference>
<comment type="catalytic activity">
    <reaction evidence="7">
        <text>dITP + H2O = dIMP + diphosphate + H(+)</text>
        <dbReference type="Rhea" id="RHEA:28342"/>
        <dbReference type="ChEBI" id="CHEBI:15377"/>
        <dbReference type="ChEBI" id="CHEBI:15378"/>
        <dbReference type="ChEBI" id="CHEBI:33019"/>
        <dbReference type="ChEBI" id="CHEBI:61194"/>
        <dbReference type="ChEBI" id="CHEBI:61382"/>
        <dbReference type="EC" id="3.6.1.66"/>
    </reaction>
</comment>
<evidence type="ECO:0000256" key="5">
    <source>
        <dbReference type="ARBA" id="ARBA00022842"/>
    </source>
</evidence>
<evidence type="ECO:0000256" key="1">
    <source>
        <dbReference type="ARBA" id="ARBA00008023"/>
    </source>
</evidence>
<comment type="catalytic activity">
    <reaction evidence="7">
        <text>XTP + H2O = XMP + diphosphate + H(+)</text>
        <dbReference type="Rhea" id="RHEA:28610"/>
        <dbReference type="ChEBI" id="CHEBI:15377"/>
        <dbReference type="ChEBI" id="CHEBI:15378"/>
        <dbReference type="ChEBI" id="CHEBI:33019"/>
        <dbReference type="ChEBI" id="CHEBI:57464"/>
        <dbReference type="ChEBI" id="CHEBI:61314"/>
        <dbReference type="EC" id="3.6.1.66"/>
    </reaction>
</comment>
<keyword evidence="5 7" id="KW-0460">Magnesium</keyword>
<feature type="binding site" evidence="7">
    <location>
        <begin position="155"/>
        <end position="158"/>
    </location>
    <ligand>
        <name>substrate</name>
    </ligand>
</feature>
<keyword evidence="6 7" id="KW-0546">Nucleotide metabolism</keyword>
<proteinExistence type="inferred from homology"/>
<dbReference type="PANTHER" id="PTHR11067">
    <property type="entry name" value="INOSINE TRIPHOSPHATE PYROPHOSPHATASE/HAM1 PROTEIN"/>
    <property type="match status" value="1"/>
</dbReference>
<name>A0ABN1RJD2_9ACTN</name>
<dbReference type="EC" id="3.6.1.66" evidence="7"/>
<dbReference type="CDD" id="cd00515">
    <property type="entry name" value="HAM1"/>
    <property type="match status" value="1"/>
</dbReference>
<comment type="subunit">
    <text evidence="7">Homodimer.</text>
</comment>
<dbReference type="EMBL" id="BAAAHK010000019">
    <property type="protein sequence ID" value="GAA0958273.1"/>
    <property type="molecule type" value="Genomic_DNA"/>
</dbReference>
<evidence type="ECO:0000256" key="2">
    <source>
        <dbReference type="ARBA" id="ARBA00022723"/>
    </source>
</evidence>
<dbReference type="Pfam" id="PF01725">
    <property type="entry name" value="Ham1p_like"/>
    <property type="match status" value="1"/>
</dbReference>
<comment type="caution">
    <text evidence="7">Lacks conserved residue(s) required for the propagation of feature annotation.</text>
</comment>
<comment type="function">
    <text evidence="7">Pyrophosphatase that catalyzes the hydrolysis of nucleoside triphosphates to their monophosphate derivatives, with a high preference for the non-canonical purine nucleotides XTP (xanthosine triphosphate), dITP (deoxyinosine triphosphate) and ITP. Seems to function as a house-cleaning enzyme that removes non-canonical purine nucleotides from the nucleotide pool, thus preventing their incorporation into DNA/RNA and avoiding chromosomal lesions.</text>
</comment>
<evidence type="ECO:0000256" key="8">
    <source>
        <dbReference type="RuleBase" id="RU003781"/>
    </source>
</evidence>
<comment type="catalytic activity">
    <reaction evidence="7">
        <text>ITP + H2O = IMP + diphosphate + H(+)</text>
        <dbReference type="Rhea" id="RHEA:29399"/>
        <dbReference type="ChEBI" id="CHEBI:15377"/>
        <dbReference type="ChEBI" id="CHEBI:15378"/>
        <dbReference type="ChEBI" id="CHEBI:33019"/>
        <dbReference type="ChEBI" id="CHEBI:58053"/>
        <dbReference type="ChEBI" id="CHEBI:61402"/>
        <dbReference type="EC" id="3.6.1.66"/>
    </reaction>
</comment>
<accession>A0ABN1RJD2</accession>
<keyword evidence="2 7" id="KW-0479">Metal-binding</keyword>
<feature type="active site" description="Proton acceptor" evidence="7">
    <location>
        <position position="72"/>
    </location>
</feature>
<organism evidence="9 10">
    <name type="scientific">Kribbella koreensis</name>
    <dbReference type="NCBI Taxonomy" id="57909"/>
    <lineage>
        <taxon>Bacteria</taxon>
        <taxon>Bacillati</taxon>
        <taxon>Actinomycetota</taxon>
        <taxon>Actinomycetes</taxon>
        <taxon>Propionibacteriales</taxon>
        <taxon>Kribbellaceae</taxon>
        <taxon>Kribbella</taxon>
    </lineage>
</organism>
<sequence>MTKVLLASNNKKKLAELQRILAPIVPGIEVLGLGDVPAYEEPAETEPTFEGNALLKARAALAATGLPSIADDSGICVDALNGMPGVLSARWSGPAKDNHANNILLLGQLEDVPDERRGASFVAAVAFVREGAEDVVVRGEMPGSVIRELRGTGGFGYDVLFAAEGYDRTTAELSIEEKDAISHRGKALRELAPIVAKALEA</sequence>
<dbReference type="InterPro" id="IPR002637">
    <property type="entry name" value="RdgB/HAM1"/>
</dbReference>
<dbReference type="Proteomes" id="UP001500542">
    <property type="component" value="Unassembled WGS sequence"/>
</dbReference>
<feature type="binding site" evidence="7">
    <location>
        <begin position="183"/>
        <end position="184"/>
    </location>
    <ligand>
        <name>substrate</name>
    </ligand>
</feature>
<dbReference type="PANTHER" id="PTHR11067:SF9">
    <property type="entry name" value="INOSINE TRIPHOSPHATE PYROPHOSPHATASE"/>
    <property type="match status" value="1"/>
</dbReference>
<dbReference type="SUPFAM" id="SSF52972">
    <property type="entry name" value="ITPase-like"/>
    <property type="match status" value="1"/>
</dbReference>
<keyword evidence="3 7" id="KW-0547">Nucleotide-binding</keyword>
<gene>
    <name evidence="9" type="primary">rdgB</name>
    <name evidence="9" type="ORF">GCM10009554_70280</name>
</gene>
<dbReference type="Gene3D" id="3.90.950.10">
    <property type="match status" value="1"/>
</dbReference>
<feature type="binding site" evidence="7">
    <location>
        <begin position="8"/>
        <end position="13"/>
    </location>
    <ligand>
        <name>substrate</name>
    </ligand>
</feature>
<comment type="cofactor">
    <cofactor evidence="7">
        <name>Mg(2+)</name>
        <dbReference type="ChEBI" id="CHEBI:18420"/>
    </cofactor>
    <text evidence="7">Binds 1 Mg(2+) ion per subunit.</text>
</comment>
<feature type="binding site" evidence="7">
    <location>
        <position position="73"/>
    </location>
    <ligand>
        <name>substrate</name>
    </ligand>
</feature>
<evidence type="ECO:0000313" key="9">
    <source>
        <dbReference type="EMBL" id="GAA0958273.1"/>
    </source>
</evidence>
<evidence type="ECO:0000313" key="10">
    <source>
        <dbReference type="Proteomes" id="UP001500542"/>
    </source>
</evidence>
<evidence type="ECO:0000256" key="4">
    <source>
        <dbReference type="ARBA" id="ARBA00022801"/>
    </source>
</evidence>
<evidence type="ECO:0000256" key="6">
    <source>
        <dbReference type="ARBA" id="ARBA00023080"/>
    </source>
</evidence>
<keyword evidence="10" id="KW-1185">Reference proteome</keyword>
<reference evidence="9 10" key="1">
    <citation type="journal article" date="2019" name="Int. J. Syst. Evol. Microbiol.">
        <title>The Global Catalogue of Microorganisms (GCM) 10K type strain sequencing project: providing services to taxonomists for standard genome sequencing and annotation.</title>
        <authorList>
            <consortium name="The Broad Institute Genomics Platform"/>
            <consortium name="The Broad Institute Genome Sequencing Center for Infectious Disease"/>
            <person name="Wu L."/>
            <person name="Ma J."/>
        </authorList>
    </citation>
    <scope>NUCLEOTIDE SEQUENCE [LARGE SCALE GENOMIC DNA]</scope>
    <source>
        <strain evidence="9 10">JCM 10977</strain>
    </source>
</reference>
<comment type="caution">
    <text evidence="9">The sequence shown here is derived from an EMBL/GenBank/DDBJ whole genome shotgun (WGS) entry which is preliminary data.</text>
</comment>
<comment type="similarity">
    <text evidence="1 7 8">Belongs to the HAM1 NTPase family.</text>
</comment>
<evidence type="ECO:0000256" key="7">
    <source>
        <dbReference type="HAMAP-Rule" id="MF_01405"/>
    </source>
</evidence>
<keyword evidence="4 7" id="KW-0378">Hydrolase</keyword>
<dbReference type="HAMAP" id="MF_01405">
    <property type="entry name" value="Non_canon_purine_NTPase"/>
    <property type="match status" value="1"/>
</dbReference>
<feature type="binding site" evidence="7">
    <location>
        <position position="72"/>
    </location>
    <ligand>
        <name>Mg(2+)</name>
        <dbReference type="ChEBI" id="CHEBI:18420"/>
    </ligand>
</feature>
<dbReference type="RefSeq" id="WP_343980573.1">
    <property type="nucleotide sequence ID" value="NZ_BAAAHK010000019.1"/>
</dbReference>
<evidence type="ECO:0000256" key="3">
    <source>
        <dbReference type="ARBA" id="ARBA00022741"/>
    </source>
</evidence>